<keyword evidence="6" id="KW-1185">Reference proteome</keyword>
<dbReference type="PROSITE" id="PS00211">
    <property type="entry name" value="ABC_TRANSPORTER_1"/>
    <property type="match status" value="1"/>
</dbReference>
<evidence type="ECO:0000256" key="3">
    <source>
        <dbReference type="ARBA" id="ARBA00022840"/>
    </source>
</evidence>
<dbReference type="GO" id="GO:0005524">
    <property type="term" value="F:ATP binding"/>
    <property type="evidence" value="ECO:0007669"/>
    <property type="project" value="UniProtKB-KW"/>
</dbReference>
<evidence type="ECO:0000256" key="2">
    <source>
        <dbReference type="ARBA" id="ARBA00022741"/>
    </source>
</evidence>
<keyword evidence="3 5" id="KW-0067">ATP-binding</keyword>
<sequence length="217" mass="22890">MRIAGLTHEIDDRTLLDRVDLEVRAGESLAVTGPSGSGKSSLLSIVLGLVPPKAGKVVVAGENVVGMKGRRLSRHRRKNIGMVFQFGELLAELSPVENVAISALLDGVPREDAYRRSHELLAELGVRTDGALTGQLSGGERQRVAVARALIGEPALLLADEPTGALDTGTRDLVADLLFDLPRTRGCALLVVTHDPAIAGRADRTLRLDSGSLTAAP</sequence>
<dbReference type="InterPro" id="IPR015854">
    <property type="entry name" value="ABC_transpr_LolD-like"/>
</dbReference>
<proteinExistence type="inferred from homology"/>
<accession>A0ABM6H3S7</accession>
<evidence type="ECO:0000313" key="5">
    <source>
        <dbReference type="EMBL" id="APY90804.1"/>
    </source>
</evidence>
<dbReference type="PANTHER" id="PTHR24220:SF689">
    <property type="entry name" value="LIPOPROTEIN-RELEASING SYSTEM ATP-BINDING PROTEIN LOLD"/>
    <property type="match status" value="1"/>
</dbReference>
<gene>
    <name evidence="5" type="ORF">A7J05_12775</name>
</gene>
<dbReference type="SUPFAM" id="SSF52540">
    <property type="entry name" value="P-loop containing nucleoside triphosphate hydrolases"/>
    <property type="match status" value="1"/>
</dbReference>
<comment type="similarity">
    <text evidence="1">Belongs to the ABC transporter superfamily.</text>
</comment>
<dbReference type="PROSITE" id="PS50893">
    <property type="entry name" value="ABC_TRANSPORTER_2"/>
    <property type="match status" value="1"/>
</dbReference>
<dbReference type="PANTHER" id="PTHR24220">
    <property type="entry name" value="IMPORT ATP-BINDING PROTEIN"/>
    <property type="match status" value="1"/>
</dbReference>
<keyword evidence="2" id="KW-0547">Nucleotide-binding</keyword>
<dbReference type="Gene3D" id="3.40.50.300">
    <property type="entry name" value="P-loop containing nucleotide triphosphate hydrolases"/>
    <property type="match status" value="1"/>
</dbReference>
<dbReference type="InterPro" id="IPR003439">
    <property type="entry name" value="ABC_transporter-like_ATP-bd"/>
</dbReference>
<feature type="domain" description="ABC transporter" evidence="4">
    <location>
        <begin position="1"/>
        <end position="216"/>
    </location>
</feature>
<name>A0ABM6H3S7_9ACTN</name>
<organism evidence="5 6">
    <name type="scientific">Streptomyces alfalfae</name>
    <dbReference type="NCBI Taxonomy" id="1642299"/>
    <lineage>
        <taxon>Bacteria</taxon>
        <taxon>Bacillati</taxon>
        <taxon>Actinomycetota</taxon>
        <taxon>Actinomycetes</taxon>
        <taxon>Kitasatosporales</taxon>
        <taxon>Streptomycetaceae</taxon>
        <taxon>Streptomyces</taxon>
    </lineage>
</organism>
<dbReference type="Pfam" id="PF00005">
    <property type="entry name" value="ABC_tran"/>
    <property type="match status" value="1"/>
</dbReference>
<dbReference type="InterPro" id="IPR003593">
    <property type="entry name" value="AAA+_ATPase"/>
</dbReference>
<dbReference type="EMBL" id="CP015588">
    <property type="protein sequence ID" value="APY90804.1"/>
    <property type="molecule type" value="Genomic_DNA"/>
</dbReference>
<evidence type="ECO:0000313" key="6">
    <source>
        <dbReference type="Proteomes" id="UP000187191"/>
    </source>
</evidence>
<dbReference type="InterPro" id="IPR017871">
    <property type="entry name" value="ABC_transporter-like_CS"/>
</dbReference>
<evidence type="ECO:0000259" key="4">
    <source>
        <dbReference type="PROSITE" id="PS50893"/>
    </source>
</evidence>
<reference evidence="5 6" key="1">
    <citation type="submission" date="2016-05" db="EMBL/GenBank/DDBJ databases">
        <authorList>
            <person name="Gu J."/>
        </authorList>
    </citation>
    <scope>NUCLEOTIDE SEQUENCE [LARGE SCALE GENOMIC DNA]</scope>
    <source>
        <strain evidence="5 6">ACCC40021</strain>
    </source>
</reference>
<dbReference type="Proteomes" id="UP000187191">
    <property type="component" value="Chromosome"/>
</dbReference>
<protein>
    <submittedName>
        <fullName evidence="5">ABC transporter ATP-binding protein</fullName>
    </submittedName>
</protein>
<evidence type="ECO:0000256" key="1">
    <source>
        <dbReference type="ARBA" id="ARBA00005417"/>
    </source>
</evidence>
<dbReference type="SMART" id="SM00382">
    <property type="entry name" value="AAA"/>
    <property type="match status" value="1"/>
</dbReference>
<dbReference type="InterPro" id="IPR027417">
    <property type="entry name" value="P-loop_NTPase"/>
</dbReference>